<comment type="caution">
    <text evidence="2">The sequence shown here is derived from an EMBL/GenBank/DDBJ whole genome shotgun (WGS) entry which is preliminary data.</text>
</comment>
<dbReference type="Proteomes" id="UP001432322">
    <property type="component" value="Unassembled WGS sequence"/>
</dbReference>
<dbReference type="EMBL" id="BTSY01000007">
    <property type="protein sequence ID" value="GMT35494.1"/>
    <property type="molecule type" value="Genomic_DNA"/>
</dbReference>
<dbReference type="InterPro" id="IPR018497">
    <property type="entry name" value="Peptidase_M13_C"/>
</dbReference>
<evidence type="ECO:0000313" key="2">
    <source>
        <dbReference type="EMBL" id="GMT35494.1"/>
    </source>
</evidence>
<organism evidence="2 3">
    <name type="scientific">Pristionchus fissidentatus</name>
    <dbReference type="NCBI Taxonomy" id="1538716"/>
    <lineage>
        <taxon>Eukaryota</taxon>
        <taxon>Metazoa</taxon>
        <taxon>Ecdysozoa</taxon>
        <taxon>Nematoda</taxon>
        <taxon>Chromadorea</taxon>
        <taxon>Rhabditida</taxon>
        <taxon>Rhabditina</taxon>
        <taxon>Diplogasteromorpha</taxon>
        <taxon>Diplogasteroidea</taxon>
        <taxon>Neodiplogasteridae</taxon>
        <taxon>Pristionchus</taxon>
    </lineage>
</organism>
<keyword evidence="3" id="KW-1185">Reference proteome</keyword>
<dbReference type="GO" id="GO:0005886">
    <property type="term" value="C:plasma membrane"/>
    <property type="evidence" value="ECO:0007669"/>
    <property type="project" value="TreeGrafter"/>
</dbReference>
<dbReference type="PANTHER" id="PTHR11733">
    <property type="entry name" value="ZINC METALLOPROTEASE FAMILY M13 NEPRILYSIN-RELATED"/>
    <property type="match status" value="1"/>
</dbReference>
<dbReference type="PROSITE" id="PS51885">
    <property type="entry name" value="NEPRILYSIN"/>
    <property type="match status" value="1"/>
</dbReference>
<dbReference type="PANTHER" id="PTHR11733:SF133">
    <property type="entry name" value="PHOSPHATE-REGULATING NEUTRAL ENDOPEPTIDASE PHEX"/>
    <property type="match status" value="1"/>
</dbReference>
<feature type="non-terminal residue" evidence="2">
    <location>
        <position position="1"/>
    </location>
</feature>
<sequence length="114" mass="12954">EVEAAMIYPPHYYDTFPKSINYGAMGAVIGHEITHGFDPTGSQFNHIGKLRNWWSNETREEFDRRVQCIVDQYSNETVVPELGIQLNGMQTKEENVADLGGLKAAFRVFLVFLS</sequence>
<dbReference type="GO" id="GO:0004222">
    <property type="term" value="F:metalloendopeptidase activity"/>
    <property type="evidence" value="ECO:0007669"/>
    <property type="project" value="InterPro"/>
</dbReference>
<gene>
    <name evidence="2" type="ORF">PFISCL1PPCAC_26791</name>
</gene>
<protein>
    <recommendedName>
        <fullName evidence="1">Peptidase M13 C-terminal domain-containing protein</fullName>
    </recommendedName>
</protein>
<reference evidence="2" key="1">
    <citation type="submission" date="2023-10" db="EMBL/GenBank/DDBJ databases">
        <title>Genome assembly of Pristionchus species.</title>
        <authorList>
            <person name="Yoshida K."/>
            <person name="Sommer R.J."/>
        </authorList>
    </citation>
    <scope>NUCLEOTIDE SEQUENCE</scope>
    <source>
        <strain evidence="2">RS5133</strain>
    </source>
</reference>
<name>A0AAV5WTH4_9BILA</name>
<dbReference type="Gene3D" id="3.40.390.10">
    <property type="entry name" value="Collagenase (Catalytic Domain)"/>
    <property type="match status" value="1"/>
</dbReference>
<dbReference type="GO" id="GO:0016485">
    <property type="term" value="P:protein processing"/>
    <property type="evidence" value="ECO:0007669"/>
    <property type="project" value="TreeGrafter"/>
</dbReference>
<proteinExistence type="predicted"/>
<dbReference type="InterPro" id="IPR024079">
    <property type="entry name" value="MetalloPept_cat_dom_sf"/>
</dbReference>
<feature type="domain" description="Peptidase M13 C-terminal" evidence="1">
    <location>
        <begin position="4"/>
        <end position="109"/>
    </location>
</feature>
<dbReference type="AlphaFoldDB" id="A0AAV5WTH4"/>
<dbReference type="SUPFAM" id="SSF55486">
    <property type="entry name" value="Metalloproteases ('zincins'), catalytic domain"/>
    <property type="match status" value="1"/>
</dbReference>
<evidence type="ECO:0000259" key="1">
    <source>
        <dbReference type="Pfam" id="PF01431"/>
    </source>
</evidence>
<accession>A0AAV5WTH4</accession>
<dbReference type="Pfam" id="PF01431">
    <property type="entry name" value="Peptidase_M13"/>
    <property type="match status" value="1"/>
</dbReference>
<dbReference type="InterPro" id="IPR000718">
    <property type="entry name" value="Peptidase_M13"/>
</dbReference>
<feature type="non-terminal residue" evidence="2">
    <location>
        <position position="114"/>
    </location>
</feature>
<evidence type="ECO:0000313" key="3">
    <source>
        <dbReference type="Proteomes" id="UP001432322"/>
    </source>
</evidence>
<dbReference type="PRINTS" id="PR00786">
    <property type="entry name" value="NEPRILYSIN"/>
</dbReference>